<keyword evidence="2" id="KW-0786">Thiamine pyrophosphate</keyword>
<keyword evidence="4" id="KW-0808">Transferase</keyword>
<feature type="domain" description="Thiamine pyrophosphate enzyme TPP-binding" evidence="3">
    <location>
        <begin position="155"/>
        <end position="302"/>
    </location>
</feature>
<dbReference type="CDD" id="cd02002">
    <property type="entry name" value="TPP_BFDC"/>
    <property type="match status" value="1"/>
</dbReference>
<dbReference type="PANTHER" id="PTHR18968">
    <property type="entry name" value="THIAMINE PYROPHOSPHATE ENZYMES"/>
    <property type="match status" value="1"/>
</dbReference>
<sequence length="341" mass="36003">MGGALLDAARIAAQCGARLYAETFPTRLQRGAGLPAVERLAYLAEFATLQLADVDLLLRVDAKPPVAFFAYPGRRAELHAPDGRMLELAAPHEDVADALQRLAERLGAGALQPPLQPALRPPRPRGRLSAEKACKAIGHLLPEHAIVVDEAQTSGVMLPHYTAGAPRHDLLALSGGAIGQGLPLAVGAALACPERPVLALVGDGAAMYTLQALWTMARERLNVVAVVFDNRAYAILEVELQRVGAAGRGEQARAQLSLEQPALDFVKLAEGMGVPATRAATCDEFADALQRALATPGPHLIDAVVPRAIAGLRLRLLPRVLASLSRLPPGVAHAIRRKVAP</sequence>
<dbReference type="GO" id="GO:0030976">
    <property type="term" value="F:thiamine pyrophosphate binding"/>
    <property type="evidence" value="ECO:0007669"/>
    <property type="project" value="InterPro"/>
</dbReference>
<name>A0A1J5QDW5_9ZZZZ</name>
<dbReference type="InterPro" id="IPR000399">
    <property type="entry name" value="TPP-bd_CS"/>
</dbReference>
<dbReference type="InterPro" id="IPR045229">
    <property type="entry name" value="TPP_enz"/>
</dbReference>
<accession>A0A1J5QDW5</accession>
<dbReference type="InterPro" id="IPR011766">
    <property type="entry name" value="TPP_enzyme_TPP-bd"/>
</dbReference>
<organism evidence="4">
    <name type="scientific">mine drainage metagenome</name>
    <dbReference type="NCBI Taxonomy" id="410659"/>
    <lineage>
        <taxon>unclassified sequences</taxon>
        <taxon>metagenomes</taxon>
        <taxon>ecological metagenomes</taxon>
    </lineage>
</organism>
<dbReference type="Pfam" id="PF02775">
    <property type="entry name" value="TPP_enzyme_C"/>
    <property type="match status" value="1"/>
</dbReference>
<evidence type="ECO:0000313" key="4">
    <source>
        <dbReference type="EMBL" id="OIQ81378.1"/>
    </source>
</evidence>
<gene>
    <name evidence="4" type="primary">ilvX</name>
    <name evidence="4" type="ORF">GALL_368430</name>
</gene>
<dbReference type="PROSITE" id="PS00187">
    <property type="entry name" value="TPP_ENZYMES"/>
    <property type="match status" value="1"/>
</dbReference>
<protein>
    <submittedName>
        <fullName evidence="4">Putative acetolactate synthase large subunit IlvX</fullName>
        <ecNumber evidence="4">2.2.1.6</ecNumber>
    </submittedName>
</protein>
<evidence type="ECO:0000256" key="1">
    <source>
        <dbReference type="ARBA" id="ARBA00007812"/>
    </source>
</evidence>
<dbReference type="SUPFAM" id="SSF52518">
    <property type="entry name" value="Thiamin diphosphate-binding fold (THDP-binding)"/>
    <property type="match status" value="1"/>
</dbReference>
<dbReference type="InterPro" id="IPR029061">
    <property type="entry name" value="THDP-binding"/>
</dbReference>
<evidence type="ECO:0000256" key="2">
    <source>
        <dbReference type="ARBA" id="ARBA00023052"/>
    </source>
</evidence>
<dbReference type="EC" id="2.2.1.6" evidence="4"/>
<reference evidence="4" key="1">
    <citation type="submission" date="2016-10" db="EMBL/GenBank/DDBJ databases">
        <title>Sequence of Gallionella enrichment culture.</title>
        <authorList>
            <person name="Poehlein A."/>
            <person name="Muehling M."/>
            <person name="Daniel R."/>
        </authorList>
    </citation>
    <scope>NUCLEOTIDE SEQUENCE</scope>
</reference>
<evidence type="ECO:0000259" key="3">
    <source>
        <dbReference type="Pfam" id="PF02775"/>
    </source>
</evidence>
<dbReference type="Gene3D" id="3.40.50.970">
    <property type="match status" value="1"/>
</dbReference>
<dbReference type="GO" id="GO:0003984">
    <property type="term" value="F:acetolactate synthase activity"/>
    <property type="evidence" value="ECO:0007669"/>
    <property type="project" value="UniProtKB-EC"/>
</dbReference>
<dbReference type="PANTHER" id="PTHR18968:SF86">
    <property type="entry name" value="ACETOLACTATE SYNTHASE LARGE SUBUNIT ILVX-RELATED"/>
    <property type="match status" value="1"/>
</dbReference>
<dbReference type="AlphaFoldDB" id="A0A1J5QDW5"/>
<comment type="caution">
    <text evidence="4">The sequence shown here is derived from an EMBL/GenBank/DDBJ whole genome shotgun (WGS) entry which is preliminary data.</text>
</comment>
<comment type="similarity">
    <text evidence="1">Belongs to the TPP enzyme family.</text>
</comment>
<dbReference type="EMBL" id="MLJW01000931">
    <property type="protein sequence ID" value="OIQ81378.1"/>
    <property type="molecule type" value="Genomic_DNA"/>
</dbReference>
<dbReference type="NCBIfam" id="NF005760">
    <property type="entry name" value="PRK07586.1"/>
    <property type="match status" value="1"/>
</dbReference>
<proteinExistence type="inferred from homology"/>
<dbReference type="GO" id="GO:0050660">
    <property type="term" value="F:flavin adenine dinucleotide binding"/>
    <property type="evidence" value="ECO:0007669"/>
    <property type="project" value="TreeGrafter"/>
</dbReference>
<dbReference type="GO" id="GO:0000287">
    <property type="term" value="F:magnesium ion binding"/>
    <property type="evidence" value="ECO:0007669"/>
    <property type="project" value="InterPro"/>
</dbReference>